<dbReference type="CDD" id="cd00564">
    <property type="entry name" value="TMP_TenI"/>
    <property type="match status" value="1"/>
</dbReference>
<accession>A0AAW3JS15</accession>
<dbReference type="AlphaFoldDB" id="A0AAW3JS15"/>
<sequence>MNFIKKREEMSSFTPFLEKIEEAAKKQPAFIILREKDLPPVTYRELAVKVLEICENAGVSCVLHYFYKEAIELGVKKIHLPLHILEKMTEREKNCFEVIGVSTHSVEQAKMAEELGASYITAGHVFVTDCKKGLAPRGLGFLKEVCESVDIDVYAIGGISKENMSSCIAAGAKGVCMMSGFMK</sequence>
<dbReference type="SUPFAM" id="SSF51391">
    <property type="entry name" value="Thiamin phosphate synthase"/>
    <property type="match status" value="1"/>
</dbReference>
<dbReference type="Pfam" id="PF02581">
    <property type="entry name" value="TMP-TENI"/>
    <property type="match status" value="1"/>
</dbReference>
<evidence type="ECO:0000256" key="1">
    <source>
        <dbReference type="ARBA" id="ARBA00004948"/>
    </source>
</evidence>
<name>A0AAW3JS15_9FIRM</name>
<comment type="pathway">
    <text evidence="1">Cofactor biosynthesis; thiamine diphosphate biosynthesis.</text>
</comment>
<dbReference type="PANTHER" id="PTHR20857">
    <property type="entry name" value="THIAMINE-PHOSPHATE PYROPHOSPHORYLASE"/>
    <property type="match status" value="1"/>
</dbReference>
<protein>
    <recommendedName>
        <fullName evidence="3">Thiamine phosphate synthase/TenI domain-containing protein</fullName>
    </recommendedName>
</protein>
<dbReference type="GO" id="GO:0005737">
    <property type="term" value="C:cytoplasm"/>
    <property type="evidence" value="ECO:0007669"/>
    <property type="project" value="TreeGrafter"/>
</dbReference>
<dbReference type="Gene3D" id="3.20.20.70">
    <property type="entry name" value="Aldolase class I"/>
    <property type="match status" value="1"/>
</dbReference>
<evidence type="ECO:0000313" key="4">
    <source>
        <dbReference type="EMBL" id="KQC85637.1"/>
    </source>
</evidence>
<dbReference type="Proteomes" id="UP000050833">
    <property type="component" value="Unassembled WGS sequence"/>
</dbReference>
<dbReference type="GO" id="GO:0009228">
    <property type="term" value="P:thiamine biosynthetic process"/>
    <property type="evidence" value="ECO:0007669"/>
    <property type="project" value="UniProtKB-KW"/>
</dbReference>
<dbReference type="InterPro" id="IPR036206">
    <property type="entry name" value="ThiamineP_synth_sf"/>
</dbReference>
<dbReference type="InterPro" id="IPR013785">
    <property type="entry name" value="Aldolase_TIM"/>
</dbReference>
<gene>
    <name evidence="4" type="ORF">APZ18_12500</name>
</gene>
<evidence type="ECO:0000256" key="2">
    <source>
        <dbReference type="ARBA" id="ARBA00022977"/>
    </source>
</evidence>
<dbReference type="EMBL" id="LLKB01000005">
    <property type="protein sequence ID" value="KQC85637.1"/>
    <property type="molecule type" value="Genomic_DNA"/>
</dbReference>
<feature type="domain" description="Thiamine phosphate synthase/TenI" evidence="3">
    <location>
        <begin position="13"/>
        <end position="180"/>
    </location>
</feature>
<evidence type="ECO:0000313" key="5">
    <source>
        <dbReference type="Proteomes" id="UP000050833"/>
    </source>
</evidence>
<reference evidence="4 5" key="1">
    <citation type="submission" date="2015-10" db="EMBL/GenBank/DDBJ databases">
        <title>Butyribacter intestini gen. nov., sp. nov., a butyric acid-producing bacterium of the family Lachnospiraceae isolated from the human faeces.</title>
        <authorList>
            <person name="Zou Y."/>
            <person name="Xue W."/>
            <person name="Luo G."/>
            <person name="Lv M."/>
        </authorList>
    </citation>
    <scope>NUCLEOTIDE SEQUENCE [LARGE SCALE GENOMIC DNA]</scope>
    <source>
        <strain evidence="4 5">TF01-11</strain>
    </source>
</reference>
<keyword evidence="2" id="KW-0784">Thiamine biosynthesis</keyword>
<dbReference type="GO" id="GO:0004789">
    <property type="term" value="F:thiamine-phosphate diphosphorylase activity"/>
    <property type="evidence" value="ECO:0007669"/>
    <property type="project" value="TreeGrafter"/>
</dbReference>
<comment type="caution">
    <text evidence="4">The sequence shown here is derived from an EMBL/GenBank/DDBJ whole genome shotgun (WGS) entry which is preliminary data.</text>
</comment>
<organism evidence="4 5">
    <name type="scientific">Butyribacter intestini</name>
    <dbReference type="NCBI Taxonomy" id="1703332"/>
    <lineage>
        <taxon>Bacteria</taxon>
        <taxon>Bacillati</taxon>
        <taxon>Bacillota</taxon>
        <taxon>Clostridia</taxon>
        <taxon>Lachnospirales</taxon>
        <taxon>Lachnospiraceae</taxon>
        <taxon>Butyribacter</taxon>
    </lineage>
</organism>
<evidence type="ECO:0000259" key="3">
    <source>
        <dbReference type="Pfam" id="PF02581"/>
    </source>
</evidence>
<dbReference type="InterPro" id="IPR022998">
    <property type="entry name" value="ThiamineP_synth_TenI"/>
</dbReference>
<dbReference type="PANTHER" id="PTHR20857:SF15">
    <property type="entry name" value="THIAMINE-PHOSPHATE SYNTHASE"/>
    <property type="match status" value="1"/>
</dbReference>
<keyword evidence="5" id="KW-1185">Reference proteome</keyword>
<proteinExistence type="predicted"/>